<sequence>MLPATAAPSVSLRELADLAIGTPEVGAVNFTALHTLIVAMLKNLNLEKVRIDFQSLLPEQSSSLESAGPPSSTSKLAVPKERRRSSVGRAQPQALESQVKDLGGQVHDLSRQLKTMGSQVQAIVAHVQHLTGQAGTLDENARDWLEAKEMALLMQGKAKKEATKTRKDSQPVPQGMELLQEVMEDMKILKEAQKKAKEFPELQPEKMLQRIDELEKITRDQDELLELITRKLSMMPASEDATMVTWEELEQAITDGWKGSQMVNKVGRGWQ</sequence>
<evidence type="ECO:0000256" key="1">
    <source>
        <dbReference type="SAM" id="MobiDB-lite"/>
    </source>
</evidence>
<dbReference type="Proteomes" id="UP000299084">
    <property type="component" value="Unassembled WGS sequence"/>
</dbReference>
<proteinExistence type="predicted"/>
<dbReference type="EMBL" id="JWIN03000016">
    <property type="protein sequence ID" value="KAB1265016.1"/>
    <property type="molecule type" value="Genomic_DNA"/>
</dbReference>
<evidence type="ECO:0000313" key="2">
    <source>
        <dbReference type="EMBL" id="KAB1265016.1"/>
    </source>
</evidence>
<reference evidence="2 3" key="1">
    <citation type="journal article" date="2019" name="Mol. Ecol. Resour.">
        <title>Improving Illumina assemblies with Hi-C and long reads: an example with the North African dromedary.</title>
        <authorList>
            <person name="Elbers J.P."/>
            <person name="Rogers M.F."/>
            <person name="Perelman P.L."/>
            <person name="Proskuryakova A.A."/>
            <person name="Serdyukova N.A."/>
            <person name="Johnson W.E."/>
            <person name="Horin P."/>
            <person name="Corander J."/>
            <person name="Murphy D."/>
            <person name="Burger P.A."/>
        </authorList>
    </citation>
    <scope>NUCLEOTIDE SEQUENCE [LARGE SCALE GENOMIC DNA]</scope>
    <source>
        <strain evidence="2">Drom800</strain>
        <tissue evidence="2">Blood</tissue>
    </source>
</reference>
<accession>A0A5N4D1S4</accession>
<comment type="caution">
    <text evidence="2">The sequence shown here is derived from an EMBL/GenBank/DDBJ whole genome shotgun (WGS) entry which is preliminary data.</text>
</comment>
<dbReference type="AlphaFoldDB" id="A0A5N4D1S4"/>
<name>A0A5N4D1S4_CAMDR</name>
<feature type="region of interest" description="Disordered" evidence="1">
    <location>
        <begin position="60"/>
        <end position="93"/>
    </location>
</feature>
<organism evidence="2 3">
    <name type="scientific">Camelus dromedarius</name>
    <name type="common">Dromedary</name>
    <name type="synonym">Arabian camel</name>
    <dbReference type="NCBI Taxonomy" id="9838"/>
    <lineage>
        <taxon>Eukaryota</taxon>
        <taxon>Metazoa</taxon>
        <taxon>Chordata</taxon>
        <taxon>Craniata</taxon>
        <taxon>Vertebrata</taxon>
        <taxon>Euteleostomi</taxon>
        <taxon>Mammalia</taxon>
        <taxon>Eutheria</taxon>
        <taxon>Laurasiatheria</taxon>
        <taxon>Artiodactyla</taxon>
        <taxon>Tylopoda</taxon>
        <taxon>Camelidae</taxon>
        <taxon>Camelus</taxon>
    </lineage>
</organism>
<feature type="compositionally biased region" description="Low complexity" evidence="1">
    <location>
        <begin position="60"/>
        <end position="74"/>
    </location>
</feature>
<protein>
    <submittedName>
        <fullName evidence="2">Glutamine-rich protein 2</fullName>
    </submittedName>
</protein>
<gene>
    <name evidence="2" type="ORF">Cadr_000019849</name>
</gene>
<keyword evidence="3" id="KW-1185">Reference proteome</keyword>
<evidence type="ECO:0000313" key="3">
    <source>
        <dbReference type="Proteomes" id="UP000299084"/>
    </source>
</evidence>